<comment type="catalytic activity">
    <reaction evidence="5">
        <text>a 2'-deoxyadenosine in DNA + S-adenosyl-L-methionine = an N(6)-methyl-2'-deoxyadenosine in DNA + S-adenosyl-L-homocysteine + H(+)</text>
        <dbReference type="Rhea" id="RHEA:15197"/>
        <dbReference type="Rhea" id="RHEA-COMP:12418"/>
        <dbReference type="Rhea" id="RHEA-COMP:12419"/>
        <dbReference type="ChEBI" id="CHEBI:15378"/>
        <dbReference type="ChEBI" id="CHEBI:57856"/>
        <dbReference type="ChEBI" id="CHEBI:59789"/>
        <dbReference type="ChEBI" id="CHEBI:90615"/>
        <dbReference type="ChEBI" id="CHEBI:90616"/>
        <dbReference type="EC" id="2.1.1.72"/>
    </reaction>
</comment>
<organism evidence="7 8">
    <name type="scientific">Prevotella illustrans</name>
    <dbReference type="NCBI Taxonomy" id="2800387"/>
    <lineage>
        <taxon>Bacteria</taxon>
        <taxon>Pseudomonadati</taxon>
        <taxon>Bacteroidota</taxon>
        <taxon>Bacteroidia</taxon>
        <taxon>Bacteroidales</taxon>
        <taxon>Prevotellaceae</taxon>
        <taxon>Prevotella</taxon>
    </lineage>
</organism>
<feature type="domain" description="Type II methyltransferase M.TaqI-like" evidence="6">
    <location>
        <begin position="72"/>
        <end position="184"/>
    </location>
</feature>
<dbReference type="PANTHER" id="PTHR33841">
    <property type="entry name" value="DNA METHYLTRANSFERASE YEEA-RELATED"/>
    <property type="match status" value="1"/>
</dbReference>
<proteinExistence type="predicted"/>
<name>A0ABS3M7G9_9BACT</name>
<dbReference type="Pfam" id="PF07669">
    <property type="entry name" value="Eco57I"/>
    <property type="match status" value="1"/>
</dbReference>
<dbReference type="Proteomes" id="UP000664265">
    <property type="component" value="Unassembled WGS sequence"/>
</dbReference>
<dbReference type="InterPro" id="IPR002052">
    <property type="entry name" value="DNA_methylase_N6_adenine_CS"/>
</dbReference>
<dbReference type="SUPFAM" id="SSF53335">
    <property type="entry name" value="S-adenosyl-L-methionine-dependent methyltransferases"/>
    <property type="match status" value="1"/>
</dbReference>
<dbReference type="PROSITE" id="PS00092">
    <property type="entry name" value="N6_MTASE"/>
    <property type="match status" value="1"/>
</dbReference>
<reference evidence="7 8" key="1">
    <citation type="submission" date="2021-01" db="EMBL/GenBank/DDBJ databases">
        <title>Prevotella A2931 sp. nov.</title>
        <authorList>
            <person name="Buhl M."/>
            <person name="Oberhettinger P."/>
        </authorList>
    </citation>
    <scope>NUCLEOTIDE SEQUENCE [LARGE SCALE GENOMIC DNA]</scope>
    <source>
        <strain evidence="7 8">A2931</strain>
    </source>
</reference>
<dbReference type="Gene3D" id="3.40.50.150">
    <property type="entry name" value="Vaccinia Virus protein VP39"/>
    <property type="match status" value="1"/>
</dbReference>
<evidence type="ECO:0000256" key="3">
    <source>
        <dbReference type="ARBA" id="ARBA00022679"/>
    </source>
</evidence>
<dbReference type="InterPro" id="IPR029063">
    <property type="entry name" value="SAM-dependent_MTases_sf"/>
</dbReference>
<sequence length="522" mass="59439">MNRASEFQSYYTKSTPILNYMINMLQLGDGESILEPCGGDGVFVDSLLSTNSSANIDILELNPEAVTFLKEKYKKKLNVSVKETDTLLDNDILLHRKKYDKIIGNPPYGAKNDTQRKICLNRMYPGLYTKESYTLFLYACINCLREEGILSYIIPDTFLSLHRHVAVRKFLLTKTKIKELALFPSSFFPGVNFGYANLCIITLIKSSDIEQNLRNEICIRRGFRRVEELEKKECGKTKIVSQKEIYENVGSAFLFNSTDKISKLINDDSLLKIGNLAHCVTGFYSGNDQKYLHPIDRCIKNARKYQVISKEFISKSPLSDNEKVNGISSPECFVPIVKGGNVEYVKPVQWFMNWSKQAILEYKASKKCRFQNSAFYFKKGIGIPMIRSSKLTGALIDYQLFDQSIVGVFPKDESLILYLLGFFNSQVCTELISAINPSANNSANYIKKIPFIEPNAEFKDKVENIVNKIISELKIGNSNIQKFQEELDVLFSNLYLENKGCKHRLEKKLKKGKQLSIYGLGS</sequence>
<keyword evidence="8" id="KW-1185">Reference proteome</keyword>
<dbReference type="EMBL" id="JAERMS010000038">
    <property type="protein sequence ID" value="MBO1364110.1"/>
    <property type="molecule type" value="Genomic_DNA"/>
</dbReference>
<protein>
    <recommendedName>
        <fullName evidence="1">site-specific DNA-methyltransferase (adenine-specific)</fullName>
        <ecNumber evidence="1">2.1.1.72</ecNumber>
    </recommendedName>
</protein>
<dbReference type="PRINTS" id="PR00507">
    <property type="entry name" value="N12N6MTFRASE"/>
</dbReference>
<dbReference type="CDD" id="cd02440">
    <property type="entry name" value="AdoMet_MTases"/>
    <property type="match status" value="1"/>
</dbReference>
<dbReference type="RefSeq" id="WP_107581132.1">
    <property type="nucleotide sequence ID" value="NZ_JAERMS010000038.1"/>
</dbReference>
<dbReference type="GO" id="GO:0032259">
    <property type="term" value="P:methylation"/>
    <property type="evidence" value="ECO:0007669"/>
    <property type="project" value="UniProtKB-KW"/>
</dbReference>
<dbReference type="InterPro" id="IPR011639">
    <property type="entry name" value="MethylTrfase_TaqI-like_dom"/>
</dbReference>
<dbReference type="PANTHER" id="PTHR33841:SF1">
    <property type="entry name" value="DNA METHYLTRANSFERASE A"/>
    <property type="match status" value="1"/>
</dbReference>
<comment type="caution">
    <text evidence="7">The sequence shown here is derived from an EMBL/GenBank/DDBJ whole genome shotgun (WGS) entry which is preliminary data.</text>
</comment>
<evidence type="ECO:0000256" key="2">
    <source>
        <dbReference type="ARBA" id="ARBA00022603"/>
    </source>
</evidence>
<dbReference type="EC" id="2.1.1.72" evidence="1"/>
<accession>A0ABS3M7G9</accession>
<evidence type="ECO:0000259" key="6">
    <source>
        <dbReference type="Pfam" id="PF07669"/>
    </source>
</evidence>
<evidence type="ECO:0000256" key="1">
    <source>
        <dbReference type="ARBA" id="ARBA00011900"/>
    </source>
</evidence>
<keyword evidence="2 7" id="KW-0489">Methyltransferase</keyword>
<evidence type="ECO:0000313" key="7">
    <source>
        <dbReference type="EMBL" id="MBO1364110.1"/>
    </source>
</evidence>
<keyword evidence="3" id="KW-0808">Transferase</keyword>
<dbReference type="GO" id="GO:0008168">
    <property type="term" value="F:methyltransferase activity"/>
    <property type="evidence" value="ECO:0007669"/>
    <property type="project" value="UniProtKB-KW"/>
</dbReference>
<evidence type="ECO:0000256" key="4">
    <source>
        <dbReference type="ARBA" id="ARBA00022691"/>
    </source>
</evidence>
<gene>
    <name evidence="7" type="ORF">JHU38_10070</name>
</gene>
<keyword evidence="4" id="KW-0949">S-adenosyl-L-methionine</keyword>
<evidence type="ECO:0000313" key="8">
    <source>
        <dbReference type="Proteomes" id="UP000664265"/>
    </source>
</evidence>
<evidence type="ECO:0000256" key="5">
    <source>
        <dbReference type="ARBA" id="ARBA00047942"/>
    </source>
</evidence>
<dbReference type="InterPro" id="IPR050953">
    <property type="entry name" value="N4_N6_ade-DNA_methylase"/>
</dbReference>